<evidence type="ECO:0000313" key="2">
    <source>
        <dbReference type="Proteomes" id="UP000759529"/>
    </source>
</evidence>
<dbReference type="Proteomes" id="UP000759529">
    <property type="component" value="Unassembled WGS sequence"/>
</dbReference>
<evidence type="ECO:0008006" key="3">
    <source>
        <dbReference type="Google" id="ProtNLM"/>
    </source>
</evidence>
<proteinExistence type="predicted"/>
<sequence length="507" mass="56034">MPKLFLTLFLVSLFARCDTEENYLKENHQQVNNKIKLLKGQDARNIINQLNSKLQNAGLRPIYDENIQMRTIGQSIDFNSILQVIDTLGIKNYTFRILNHPSDDYKTFHNLVVTEKGTAIETTLMKYEMKEVFAQQYKAGLKLFQQFEGKVIAAGFSLSPLTPKPCEEVVKDIIPIPDYNVTDPTSGVGGSPTVDGGNINEYIGNNPGSGSSTVCLELMALPKCTNCNTSFDNWDSYFNAECSNGKYGLTFVLSYSVTNCRLASDPCNPDGEIGVLEPIKVEKNPCEQLNRIIPSSSIQQTLRILKSQSSGDDEYGNYISSTTNASGASYPSYPIVPRDPKNPHSLDIEAGLSTGNVKGVMHCHTNPENGGVPMFSPGDLDSLLDVALMHNSNGQEKNYAEYTITLSVGSGHYALKFKDYSDFVSKYRANFAKFDEDLWDAYKENGSTANSTTLIKVFLSTLKNNNFGSIGLYKATETINANGIREISGWKEQMLDTNGNLTEIPCN</sequence>
<accession>A0ABS2CT10</accession>
<name>A0ABS2CT10_9FLAO</name>
<keyword evidence="2" id="KW-1185">Reference proteome</keyword>
<gene>
    <name evidence="1" type="ORF">H9X54_001860</name>
</gene>
<comment type="caution">
    <text evidence="1">The sequence shown here is derived from an EMBL/GenBank/DDBJ whole genome shotgun (WGS) entry which is preliminary data.</text>
</comment>
<protein>
    <recommendedName>
        <fullName evidence="3">DUF4329 domain-containing protein</fullName>
    </recommendedName>
</protein>
<reference evidence="1 2" key="1">
    <citation type="submission" date="2021-02" db="EMBL/GenBank/DDBJ databases">
        <authorList>
            <person name="Jung H.S."/>
            <person name="Chun B.H."/>
            <person name="Jeon C.O."/>
        </authorList>
    </citation>
    <scope>NUCLEOTIDE SEQUENCE [LARGE SCALE GENOMIC DNA]</scope>
    <source>
        <strain evidence="1 2">LMG 25203</strain>
    </source>
</reference>
<dbReference type="EMBL" id="JACSOD020000371">
    <property type="protein sequence ID" value="MBM6498046.1"/>
    <property type="molecule type" value="Genomic_DNA"/>
</dbReference>
<organism evidence="1 2">
    <name type="scientific">Flavobacterium macrobrachii</name>
    <dbReference type="NCBI Taxonomy" id="591204"/>
    <lineage>
        <taxon>Bacteria</taxon>
        <taxon>Pseudomonadati</taxon>
        <taxon>Bacteroidota</taxon>
        <taxon>Flavobacteriia</taxon>
        <taxon>Flavobacteriales</taxon>
        <taxon>Flavobacteriaceae</taxon>
        <taxon>Flavobacterium</taxon>
    </lineage>
</organism>
<evidence type="ECO:0000313" key="1">
    <source>
        <dbReference type="EMBL" id="MBM6498046.1"/>
    </source>
</evidence>
<dbReference type="RefSeq" id="WP_187658690.1">
    <property type="nucleotide sequence ID" value="NZ_JACSOD020000371.1"/>
</dbReference>